<evidence type="ECO:0000313" key="2">
    <source>
        <dbReference type="EMBL" id="MBD8491024.1"/>
    </source>
</evidence>
<keyword evidence="1" id="KW-1133">Transmembrane helix</keyword>
<evidence type="ECO:0000256" key="1">
    <source>
        <dbReference type="SAM" id="Phobius"/>
    </source>
</evidence>
<name>A0ABR9AQG7_9BACT</name>
<feature type="transmembrane region" description="Helical" evidence="1">
    <location>
        <begin position="43"/>
        <end position="66"/>
    </location>
</feature>
<sequence>MKKMFKASSLLFYLLCFVVFTILGTVTAGLAGAGDGQGLAGGAIVLGYGVMTGFGVFVLAIIAVYSLDQRKIVVMNKVLGGFVLLLLGVLAIRVLTIKRMEEPGEDVIRKPSPTTKPVNFLQSDEMMGLGFFAPQIDDGNKLYFYNNPFQNYQNLNTTIYDSLVFMNDRNGNPGISYAPPWLLPEINKLDYGILYFRVLGAGREYIEIEVNVQTHQTAFIQRQSGMLLFWPDFLLGMHSVEFNQGEQTTVRIKPLSHAGEVIQDFECMRALEIKEEWMMVALLDTDFKEVGKGWIQWRAGDQMLINYNLLS</sequence>
<organism evidence="2 3">
    <name type="scientific">Echinicola arenosa</name>
    <dbReference type="NCBI Taxonomy" id="2774144"/>
    <lineage>
        <taxon>Bacteria</taxon>
        <taxon>Pseudomonadati</taxon>
        <taxon>Bacteroidota</taxon>
        <taxon>Cytophagia</taxon>
        <taxon>Cytophagales</taxon>
        <taxon>Cyclobacteriaceae</taxon>
        <taxon>Echinicola</taxon>
    </lineage>
</organism>
<dbReference type="Proteomes" id="UP000647133">
    <property type="component" value="Unassembled WGS sequence"/>
</dbReference>
<gene>
    <name evidence="2" type="ORF">IFO69_19885</name>
</gene>
<feature type="transmembrane region" description="Helical" evidence="1">
    <location>
        <begin position="78"/>
        <end position="96"/>
    </location>
</feature>
<reference evidence="2 3" key="1">
    <citation type="submission" date="2020-09" db="EMBL/GenBank/DDBJ databases">
        <title>Echinicola sp. CAU 1574 isolated from sand of Sido Beach.</title>
        <authorList>
            <person name="Kim W."/>
        </authorList>
    </citation>
    <scope>NUCLEOTIDE SEQUENCE [LARGE SCALE GENOMIC DNA]</scope>
    <source>
        <strain evidence="2 3">CAU 1574</strain>
    </source>
</reference>
<keyword evidence="3" id="KW-1185">Reference proteome</keyword>
<keyword evidence="1" id="KW-0812">Transmembrane</keyword>
<comment type="caution">
    <text evidence="2">The sequence shown here is derived from an EMBL/GenBank/DDBJ whole genome shotgun (WGS) entry which is preliminary data.</text>
</comment>
<protein>
    <submittedName>
        <fullName evidence="2">Uncharacterized protein</fullName>
    </submittedName>
</protein>
<dbReference type="EMBL" id="JACYTQ010000010">
    <property type="protein sequence ID" value="MBD8491024.1"/>
    <property type="molecule type" value="Genomic_DNA"/>
</dbReference>
<evidence type="ECO:0000313" key="3">
    <source>
        <dbReference type="Proteomes" id="UP000647133"/>
    </source>
</evidence>
<keyword evidence="1" id="KW-0472">Membrane</keyword>
<accession>A0ABR9AQG7</accession>
<dbReference type="RefSeq" id="WP_192011903.1">
    <property type="nucleotide sequence ID" value="NZ_JACYTQ010000010.1"/>
</dbReference>
<proteinExistence type="predicted"/>